<keyword evidence="6" id="KW-1185">Reference proteome</keyword>
<dbReference type="InterPro" id="IPR009057">
    <property type="entry name" value="Homeodomain-like_sf"/>
</dbReference>
<evidence type="ECO:0000256" key="2">
    <source>
        <dbReference type="ARBA" id="ARBA00023125"/>
    </source>
</evidence>
<evidence type="ECO:0000259" key="4">
    <source>
        <dbReference type="PROSITE" id="PS01124"/>
    </source>
</evidence>
<reference evidence="5" key="1">
    <citation type="submission" date="2024-03" db="EMBL/GenBank/DDBJ databases">
        <title>Psychrobacter raelis sp. nov. isolated from a dog with peritonitis.</title>
        <authorList>
            <person name="Schiavone A."/>
            <person name="Manzulli V."/>
            <person name="Camarda A."/>
            <person name="Cafiero M.A."/>
            <person name="Vasco I."/>
            <person name="Marino L."/>
            <person name="Pennuzzi G."/>
            <person name="Serrecchia L."/>
            <person name="Galante D."/>
            <person name="Pugliese N."/>
        </authorList>
    </citation>
    <scope>NUCLEOTIDE SEQUENCE</scope>
    <source>
        <strain evidence="5">PraFG1</strain>
    </source>
</reference>
<dbReference type="PANTHER" id="PTHR46796:SF13">
    <property type="entry name" value="HTH-TYPE TRANSCRIPTIONAL ACTIVATOR RHAS"/>
    <property type="match status" value="1"/>
</dbReference>
<feature type="domain" description="HTH araC/xylS-type" evidence="4">
    <location>
        <begin position="161"/>
        <end position="259"/>
    </location>
</feature>
<dbReference type="SUPFAM" id="SSF51182">
    <property type="entry name" value="RmlC-like cupins"/>
    <property type="match status" value="1"/>
</dbReference>
<dbReference type="GO" id="GO:0003700">
    <property type="term" value="F:DNA-binding transcription factor activity"/>
    <property type="evidence" value="ECO:0007669"/>
    <property type="project" value="InterPro"/>
</dbReference>
<dbReference type="Pfam" id="PF12833">
    <property type="entry name" value="HTH_18"/>
    <property type="match status" value="1"/>
</dbReference>
<dbReference type="SMART" id="SM00342">
    <property type="entry name" value="HTH_ARAC"/>
    <property type="match status" value="1"/>
</dbReference>
<dbReference type="KEGG" id="prae:MN210_11985"/>
<name>A0AAT9PBT9_9GAMM</name>
<evidence type="ECO:0000256" key="3">
    <source>
        <dbReference type="ARBA" id="ARBA00023163"/>
    </source>
</evidence>
<evidence type="ECO:0000313" key="6">
    <source>
        <dbReference type="Proteomes" id="UP000829560"/>
    </source>
</evidence>
<proteinExistence type="predicted"/>
<accession>A0AAT9PBT9</accession>
<dbReference type="AlphaFoldDB" id="A0AAT9PBT9"/>
<organism evidence="5 6">
    <name type="scientific">Psychrobacter raelei</name>
    <dbReference type="NCBI Taxonomy" id="2565531"/>
    <lineage>
        <taxon>Bacteria</taxon>
        <taxon>Pseudomonadati</taxon>
        <taxon>Pseudomonadota</taxon>
        <taxon>Gammaproteobacteria</taxon>
        <taxon>Moraxellales</taxon>
        <taxon>Moraxellaceae</taxon>
        <taxon>Psychrobacter</taxon>
    </lineage>
</organism>
<keyword evidence="2" id="KW-0238">DNA-binding</keyword>
<dbReference type="PROSITE" id="PS01124">
    <property type="entry name" value="HTH_ARAC_FAMILY_2"/>
    <property type="match status" value="1"/>
</dbReference>
<dbReference type="InterPro" id="IPR014710">
    <property type="entry name" value="RmlC-like_jellyroll"/>
</dbReference>
<dbReference type="Gene3D" id="2.60.120.10">
    <property type="entry name" value="Jelly Rolls"/>
    <property type="match status" value="1"/>
</dbReference>
<dbReference type="InterPro" id="IPR011051">
    <property type="entry name" value="RmlC_Cupin_sf"/>
</dbReference>
<dbReference type="RefSeq" id="WP_338412115.1">
    <property type="nucleotide sequence ID" value="NZ_CP093310.2"/>
</dbReference>
<keyword evidence="1" id="KW-0805">Transcription regulation</keyword>
<dbReference type="Gene3D" id="1.10.10.60">
    <property type="entry name" value="Homeodomain-like"/>
    <property type="match status" value="2"/>
</dbReference>
<dbReference type="InterPro" id="IPR018060">
    <property type="entry name" value="HTH_AraC"/>
</dbReference>
<sequence>MSNAPPPQRLFIRTYGQQPKGHSHRHLQITIPLTGTINMIMNDEVLNVHYGEAVIIPSHMFHQFKAQEDFRFLVMDLPQTLNLNHFLRNNSQGINDNYQANNYKNSDLHIPLDEKTLLFIQFIEKQLTTAGNTTIEALMLELLTELISSLDRPYRPDSRITKVINRIDQDIAAPHCIASLAEVACLSPSQFKAVFKHQLGCLPNDYITEKRMQKALGLILDTDLPIAIIAEQCGYRSVPAFIRRFKQTYNQTPNKMRINS</sequence>
<dbReference type="InterPro" id="IPR013096">
    <property type="entry name" value="Cupin_2"/>
</dbReference>
<dbReference type="InterPro" id="IPR050204">
    <property type="entry name" value="AraC_XylS_family_regulators"/>
</dbReference>
<gene>
    <name evidence="5" type="ORF">MN210_11985</name>
</gene>
<dbReference type="GO" id="GO:0043565">
    <property type="term" value="F:sequence-specific DNA binding"/>
    <property type="evidence" value="ECO:0007669"/>
    <property type="project" value="InterPro"/>
</dbReference>
<protein>
    <submittedName>
        <fullName evidence="5">AraC family transcriptional regulator</fullName>
    </submittedName>
</protein>
<dbReference type="Proteomes" id="UP000829560">
    <property type="component" value="Chromosome"/>
</dbReference>
<dbReference type="Pfam" id="PF07883">
    <property type="entry name" value="Cupin_2"/>
    <property type="match status" value="1"/>
</dbReference>
<evidence type="ECO:0000313" key="5">
    <source>
        <dbReference type="EMBL" id="UNK04857.2"/>
    </source>
</evidence>
<dbReference type="EMBL" id="CP093310">
    <property type="protein sequence ID" value="UNK04857.2"/>
    <property type="molecule type" value="Genomic_DNA"/>
</dbReference>
<dbReference type="PANTHER" id="PTHR46796">
    <property type="entry name" value="HTH-TYPE TRANSCRIPTIONAL ACTIVATOR RHAS-RELATED"/>
    <property type="match status" value="1"/>
</dbReference>
<evidence type="ECO:0000256" key="1">
    <source>
        <dbReference type="ARBA" id="ARBA00023015"/>
    </source>
</evidence>
<keyword evidence="3" id="KW-0804">Transcription</keyword>
<dbReference type="SUPFAM" id="SSF46689">
    <property type="entry name" value="Homeodomain-like"/>
    <property type="match status" value="2"/>
</dbReference>
<dbReference type="InterPro" id="IPR018062">
    <property type="entry name" value="HTH_AraC-typ_CS"/>
</dbReference>
<dbReference type="PROSITE" id="PS00041">
    <property type="entry name" value="HTH_ARAC_FAMILY_1"/>
    <property type="match status" value="1"/>
</dbReference>